<dbReference type="RefSeq" id="WP_087655354.1">
    <property type="nucleotide sequence ID" value="NZ_FCOL02000005.1"/>
</dbReference>
<dbReference type="EMBL" id="FCOL02000005">
    <property type="protein sequence ID" value="SAL29098.1"/>
    <property type="molecule type" value="Genomic_DNA"/>
</dbReference>
<evidence type="ECO:0000313" key="2">
    <source>
        <dbReference type="EMBL" id="SAL29098.1"/>
    </source>
</evidence>
<dbReference type="Proteomes" id="UP000054925">
    <property type="component" value="Unassembled WGS sequence"/>
</dbReference>
<feature type="compositionally biased region" description="Polar residues" evidence="1">
    <location>
        <begin position="222"/>
        <end position="237"/>
    </location>
</feature>
<dbReference type="CDD" id="cd14740">
    <property type="entry name" value="PAAR_4"/>
    <property type="match status" value="1"/>
</dbReference>
<organism evidence="2 3">
    <name type="scientific">Caballeronia terrestris</name>
    <dbReference type="NCBI Taxonomy" id="1226301"/>
    <lineage>
        <taxon>Bacteria</taxon>
        <taxon>Pseudomonadati</taxon>
        <taxon>Pseudomonadota</taxon>
        <taxon>Betaproteobacteria</taxon>
        <taxon>Burkholderiales</taxon>
        <taxon>Burkholderiaceae</taxon>
        <taxon>Caballeronia</taxon>
    </lineage>
</organism>
<dbReference type="OrthoDB" id="272411at2"/>
<proteinExistence type="predicted"/>
<dbReference type="AlphaFoldDB" id="A0A158GAB4"/>
<accession>A0A158GAB4</accession>
<gene>
    <name evidence="2" type="ORF">AWB67_01233</name>
</gene>
<evidence type="ECO:0000313" key="3">
    <source>
        <dbReference type="Proteomes" id="UP000054925"/>
    </source>
</evidence>
<evidence type="ECO:0000256" key="1">
    <source>
        <dbReference type="SAM" id="MobiDB-lite"/>
    </source>
</evidence>
<sequence length="296" mass="32140">MATVKVNGELNGLVHKGATWMSIATLPDMCKTPTPGGPVPLPYPNMSQSSTLSDGTTTVKADGGNMAAIKGSKFSMSTGDEPGTVGGVKSNTFKQASTWFLYSFDVKLEGKNACRFSDKKFQNNENTADAAGVIPIVVQIMLKDVEMKCGELGQYGEQKKNKSQKGKRARDHIPSKAALKERAKLLAGKGKKKVRIGKCVKKAIDDLALTIVIPTRAHQRASRTYGQSRASASTDANDLQGAAKKDTDRMMSHKDGIKKYDQNCQDAYAKAAEAINKITNKEYDEWIQKIRKACKS</sequence>
<comment type="caution">
    <text evidence="2">The sequence shown here is derived from an EMBL/GenBank/DDBJ whole genome shotgun (WGS) entry which is preliminary data.</text>
</comment>
<keyword evidence="3" id="KW-1185">Reference proteome</keyword>
<feature type="region of interest" description="Disordered" evidence="1">
    <location>
        <begin position="220"/>
        <end position="251"/>
    </location>
</feature>
<protein>
    <submittedName>
        <fullName evidence="2">PF13665 domain protein</fullName>
    </submittedName>
</protein>
<dbReference type="Pfam" id="PF13665">
    <property type="entry name" value="Tox-PAAR-like"/>
    <property type="match status" value="1"/>
</dbReference>
<name>A0A158GAB4_9BURK</name>
<reference evidence="2" key="1">
    <citation type="submission" date="2016-01" db="EMBL/GenBank/DDBJ databases">
        <authorList>
            <person name="Peeters C."/>
        </authorList>
    </citation>
    <scope>NUCLEOTIDE SEQUENCE [LARGE SCALE GENOMIC DNA]</scope>
    <source>
        <strain evidence="2">LMG 22937</strain>
    </source>
</reference>